<evidence type="ECO:0000256" key="8">
    <source>
        <dbReference type="ARBA" id="ARBA00023136"/>
    </source>
</evidence>
<evidence type="ECO:0000313" key="11">
    <source>
        <dbReference type="Proteomes" id="UP000199520"/>
    </source>
</evidence>
<dbReference type="AlphaFoldDB" id="A0A1I4JJZ2"/>
<dbReference type="GO" id="GO:0043953">
    <property type="term" value="P:protein transport by the Tat complex"/>
    <property type="evidence" value="ECO:0007669"/>
    <property type="project" value="UniProtKB-UniRule"/>
</dbReference>
<protein>
    <recommendedName>
        <fullName evidence="9">Sec-independent protein translocase protein TatA</fullName>
    </recommendedName>
</protein>
<dbReference type="Gene3D" id="1.20.5.3310">
    <property type="match status" value="1"/>
</dbReference>
<dbReference type="NCBIfam" id="NF011430">
    <property type="entry name" value="PRK14861.1"/>
    <property type="match status" value="1"/>
</dbReference>
<comment type="subcellular location">
    <subcellularLocation>
        <location evidence="1 9">Cell membrane</location>
        <topology evidence="1 9">Single-pass membrane protein</topology>
    </subcellularLocation>
</comment>
<dbReference type="HAMAP" id="MF_00236">
    <property type="entry name" value="TatA_E"/>
    <property type="match status" value="1"/>
</dbReference>
<dbReference type="GO" id="GO:0008320">
    <property type="term" value="F:protein transmembrane transporter activity"/>
    <property type="evidence" value="ECO:0007669"/>
    <property type="project" value="UniProtKB-UniRule"/>
</dbReference>
<name>A0A1I4JJZ2_9FIRM</name>
<comment type="similarity">
    <text evidence="9">Belongs to the TatA/E family.</text>
</comment>
<dbReference type="PANTHER" id="PTHR42982:SF1">
    <property type="entry name" value="SEC-INDEPENDENT PROTEIN TRANSLOCASE PROTEIN TATA"/>
    <property type="match status" value="1"/>
</dbReference>
<keyword evidence="5 9" id="KW-0653">Protein transport</keyword>
<keyword evidence="3 9" id="KW-1003">Cell membrane</keyword>
<dbReference type="RefSeq" id="WP_090935307.1">
    <property type="nucleotide sequence ID" value="NZ_FOTS01000012.1"/>
</dbReference>
<keyword evidence="11" id="KW-1185">Reference proteome</keyword>
<dbReference type="STRING" id="1123291.SAMN04490355_1012120"/>
<dbReference type="GO" id="GO:0033281">
    <property type="term" value="C:TAT protein transport complex"/>
    <property type="evidence" value="ECO:0007669"/>
    <property type="project" value="UniProtKB-UniRule"/>
</dbReference>
<sequence>MFSFSMPELVLILVIALVVFGPGKLPEVGKALGRGIQEFKKATTGEIKQEESKTEEKK</sequence>
<keyword evidence="4 9" id="KW-0812">Transmembrane</keyword>
<evidence type="ECO:0000256" key="9">
    <source>
        <dbReference type="HAMAP-Rule" id="MF_00236"/>
    </source>
</evidence>
<keyword evidence="6 9" id="KW-1133">Transmembrane helix</keyword>
<evidence type="ECO:0000256" key="4">
    <source>
        <dbReference type="ARBA" id="ARBA00022692"/>
    </source>
</evidence>
<evidence type="ECO:0000256" key="1">
    <source>
        <dbReference type="ARBA" id="ARBA00004162"/>
    </source>
</evidence>
<accession>A0A1I4JJZ2</accession>
<evidence type="ECO:0000256" key="3">
    <source>
        <dbReference type="ARBA" id="ARBA00022475"/>
    </source>
</evidence>
<keyword evidence="2 9" id="KW-0813">Transport</keyword>
<evidence type="ECO:0000256" key="7">
    <source>
        <dbReference type="ARBA" id="ARBA00023010"/>
    </source>
</evidence>
<dbReference type="PANTHER" id="PTHR42982">
    <property type="entry name" value="SEC-INDEPENDENT PROTEIN TRANSLOCASE PROTEIN TATA"/>
    <property type="match status" value="1"/>
</dbReference>
<dbReference type="NCBIfam" id="TIGR01411">
    <property type="entry name" value="tatAE"/>
    <property type="match status" value="1"/>
</dbReference>
<dbReference type="Proteomes" id="UP000199520">
    <property type="component" value="Unassembled WGS sequence"/>
</dbReference>
<keyword evidence="7 9" id="KW-0811">Translocation</keyword>
<reference evidence="11" key="1">
    <citation type="submission" date="2016-10" db="EMBL/GenBank/DDBJ databases">
        <authorList>
            <person name="Varghese N."/>
            <person name="Submissions S."/>
        </authorList>
    </citation>
    <scope>NUCLEOTIDE SEQUENCE [LARGE SCALE GENOMIC DNA]</scope>
    <source>
        <strain evidence="11">DSM 13327</strain>
    </source>
</reference>
<proteinExistence type="inferred from homology"/>
<evidence type="ECO:0000256" key="2">
    <source>
        <dbReference type="ARBA" id="ARBA00022448"/>
    </source>
</evidence>
<dbReference type="InterPro" id="IPR006312">
    <property type="entry name" value="TatA/E"/>
</dbReference>
<dbReference type="Pfam" id="PF02416">
    <property type="entry name" value="TatA_B_E"/>
    <property type="match status" value="1"/>
</dbReference>
<dbReference type="EMBL" id="FOTS01000012">
    <property type="protein sequence ID" value="SFL66426.1"/>
    <property type="molecule type" value="Genomic_DNA"/>
</dbReference>
<gene>
    <name evidence="9" type="primary">tatA</name>
    <name evidence="10" type="ORF">SAMN04490355_1012120</name>
</gene>
<comment type="function">
    <text evidence="9">Part of the twin-arginine translocation (Tat) system that transports large folded proteins containing a characteristic twin-arginine motif in their signal peptide across membranes. TatA could form the protein-conducting channel of the Tat system.</text>
</comment>
<dbReference type="OrthoDB" id="9800908at2"/>
<evidence type="ECO:0000256" key="6">
    <source>
        <dbReference type="ARBA" id="ARBA00022989"/>
    </source>
</evidence>
<evidence type="ECO:0000313" key="10">
    <source>
        <dbReference type="EMBL" id="SFL66426.1"/>
    </source>
</evidence>
<comment type="subunit">
    <text evidence="9">Forms a complex with TatC.</text>
</comment>
<keyword evidence="8 9" id="KW-0472">Membrane</keyword>
<evidence type="ECO:0000256" key="5">
    <source>
        <dbReference type="ARBA" id="ARBA00022927"/>
    </source>
</evidence>
<dbReference type="PRINTS" id="PR01506">
    <property type="entry name" value="TATBPROTEIN"/>
</dbReference>
<dbReference type="InterPro" id="IPR003369">
    <property type="entry name" value="TatA/B/E"/>
</dbReference>
<organism evidence="10 11">
    <name type="scientific">Pelosinus propionicus DSM 13327</name>
    <dbReference type="NCBI Taxonomy" id="1123291"/>
    <lineage>
        <taxon>Bacteria</taxon>
        <taxon>Bacillati</taxon>
        <taxon>Bacillota</taxon>
        <taxon>Negativicutes</taxon>
        <taxon>Selenomonadales</taxon>
        <taxon>Sporomusaceae</taxon>
        <taxon>Pelosinus</taxon>
    </lineage>
</organism>